<dbReference type="HAMAP" id="MF_01201">
    <property type="entry name" value="Ala_racemase"/>
    <property type="match status" value="1"/>
</dbReference>
<feature type="modified residue" description="N6-(pyridoxal phosphate)lysine" evidence="4 5">
    <location>
        <position position="34"/>
    </location>
</feature>
<dbReference type="Pfam" id="PF01168">
    <property type="entry name" value="Ala_racemase_N"/>
    <property type="match status" value="1"/>
</dbReference>
<dbReference type="EMBL" id="EF089400">
    <property type="protein sequence ID" value="ABL97747.1"/>
    <property type="molecule type" value="Genomic_DNA"/>
</dbReference>
<comment type="function">
    <text evidence="4">Catalyzes the interconversion of L-alanine and D-alanine. May also act on other amino acids.</text>
</comment>
<evidence type="ECO:0000256" key="2">
    <source>
        <dbReference type="ARBA" id="ARBA00022898"/>
    </source>
</evidence>
<dbReference type="AlphaFoldDB" id="A4GI36"/>
<dbReference type="SMART" id="SM01005">
    <property type="entry name" value="Ala_racemase_C"/>
    <property type="match status" value="1"/>
</dbReference>
<dbReference type="Gene3D" id="2.40.37.10">
    <property type="entry name" value="Lyase, Ornithine Decarboxylase, Chain A, domain 1"/>
    <property type="match status" value="1"/>
</dbReference>
<dbReference type="CDD" id="cd06827">
    <property type="entry name" value="PLPDE_III_AR_proteobact"/>
    <property type="match status" value="1"/>
</dbReference>
<evidence type="ECO:0000256" key="3">
    <source>
        <dbReference type="ARBA" id="ARBA00023235"/>
    </source>
</evidence>
<sequence>MRPLKAYIDLSALTSNLKLVKKIAKNSKVMAVLKANAYGHGLIESVKAIKSAEGIAILTIEEAVKIRKAGFKNTILLLEGLFAAEDIHQAEKLNLNIVVHNDLQMDYLSDVTLKKPINVHLKINTGMNRLGFPPDQVDYLIENLNANPNVSEITLMTHFATADEKEGITKQLDCFNRVTNNYNFSSSVANSAALYKFPEARLDWVRPGIMLYGASPFEDISAKKIEVKPVMSLVSKIIAIQDIKKGQAVGYGNNFIAKDDMRIGIVACGYGDGYPRHAKTGTPIFVHNKTTKTVGRVSMDMLYVDLSKIEKAVIGSKVEMWGNHISVDEVAKNSGTVGYELLCNISASSRVPLEYIDGQK</sequence>
<evidence type="ECO:0000256" key="4">
    <source>
        <dbReference type="HAMAP-Rule" id="MF_01201"/>
    </source>
</evidence>
<organism evidence="8">
    <name type="scientific">uncultured marine bacterium EB0_41B09</name>
    <dbReference type="NCBI Taxonomy" id="415438"/>
    <lineage>
        <taxon>Bacteria</taxon>
        <taxon>environmental samples</taxon>
    </lineage>
</organism>
<name>A4GI36_9BACT</name>
<dbReference type="InterPro" id="IPR029066">
    <property type="entry name" value="PLP-binding_barrel"/>
</dbReference>
<comment type="catalytic activity">
    <reaction evidence="4">
        <text>L-alanine = D-alanine</text>
        <dbReference type="Rhea" id="RHEA:20249"/>
        <dbReference type="ChEBI" id="CHEBI:57416"/>
        <dbReference type="ChEBI" id="CHEBI:57972"/>
        <dbReference type="EC" id="5.1.1.1"/>
    </reaction>
</comment>
<keyword evidence="3 4" id="KW-0413">Isomerase</keyword>
<evidence type="ECO:0000256" key="6">
    <source>
        <dbReference type="PIRSR" id="PIRSR600821-52"/>
    </source>
</evidence>
<dbReference type="GO" id="GO:0030632">
    <property type="term" value="P:D-alanine biosynthetic process"/>
    <property type="evidence" value="ECO:0007669"/>
    <property type="project" value="UniProtKB-UniRule"/>
</dbReference>
<dbReference type="UniPathway" id="UPA00042">
    <property type="reaction ID" value="UER00497"/>
</dbReference>
<dbReference type="GO" id="GO:0008784">
    <property type="term" value="F:alanine racemase activity"/>
    <property type="evidence" value="ECO:0007669"/>
    <property type="project" value="UniProtKB-UniRule"/>
</dbReference>
<evidence type="ECO:0000256" key="5">
    <source>
        <dbReference type="PIRSR" id="PIRSR600821-50"/>
    </source>
</evidence>
<proteinExistence type="inferred from homology"/>
<feature type="domain" description="Alanine racemase C-terminal" evidence="7">
    <location>
        <begin position="230"/>
        <end position="356"/>
    </location>
</feature>
<dbReference type="SUPFAM" id="SSF50621">
    <property type="entry name" value="Alanine racemase C-terminal domain-like"/>
    <property type="match status" value="1"/>
</dbReference>
<feature type="binding site" evidence="4 6">
    <location>
        <position position="299"/>
    </location>
    <ligand>
        <name>substrate</name>
    </ligand>
</feature>
<dbReference type="PANTHER" id="PTHR30511:SF0">
    <property type="entry name" value="ALANINE RACEMASE, CATABOLIC-RELATED"/>
    <property type="match status" value="1"/>
</dbReference>
<dbReference type="PANTHER" id="PTHR30511">
    <property type="entry name" value="ALANINE RACEMASE"/>
    <property type="match status" value="1"/>
</dbReference>
<feature type="binding site" evidence="4 6">
    <location>
        <position position="129"/>
    </location>
    <ligand>
        <name>substrate</name>
    </ligand>
</feature>
<feature type="active site" description="Proton acceptor; specific for L-alanine" evidence="4">
    <location>
        <position position="251"/>
    </location>
</feature>
<protein>
    <recommendedName>
        <fullName evidence="4">Alanine racemase</fullName>
        <ecNumber evidence="4">5.1.1.1</ecNumber>
    </recommendedName>
</protein>
<accession>A4GI36</accession>
<dbReference type="GO" id="GO:0030170">
    <property type="term" value="F:pyridoxal phosphate binding"/>
    <property type="evidence" value="ECO:0007669"/>
    <property type="project" value="UniProtKB-UniRule"/>
</dbReference>
<evidence type="ECO:0000259" key="7">
    <source>
        <dbReference type="SMART" id="SM01005"/>
    </source>
</evidence>
<dbReference type="InterPro" id="IPR009006">
    <property type="entry name" value="Ala_racemase/Decarboxylase_C"/>
</dbReference>
<gene>
    <name evidence="8" type="ORF">MBMO_EB0-41B09.0017</name>
</gene>
<dbReference type="EC" id="5.1.1.1" evidence="4"/>
<keyword evidence="2 4" id="KW-0663">Pyridoxal phosphate</keyword>
<comment type="pathway">
    <text evidence="4">Amino-acid biosynthesis; D-alanine biosynthesis; D-alanine from L-alanine: step 1/1.</text>
</comment>
<evidence type="ECO:0000256" key="1">
    <source>
        <dbReference type="ARBA" id="ARBA00001933"/>
    </source>
</evidence>
<dbReference type="InterPro" id="IPR011079">
    <property type="entry name" value="Ala_racemase_C"/>
</dbReference>
<dbReference type="Pfam" id="PF00842">
    <property type="entry name" value="Ala_racemase_C"/>
    <property type="match status" value="1"/>
</dbReference>
<dbReference type="Gene3D" id="3.20.20.10">
    <property type="entry name" value="Alanine racemase"/>
    <property type="match status" value="1"/>
</dbReference>
<dbReference type="NCBIfam" id="TIGR00492">
    <property type="entry name" value="alr"/>
    <property type="match status" value="1"/>
</dbReference>
<dbReference type="InterPro" id="IPR001608">
    <property type="entry name" value="Ala_racemase_N"/>
</dbReference>
<evidence type="ECO:0000313" key="8">
    <source>
        <dbReference type="EMBL" id="ABL97747.1"/>
    </source>
</evidence>
<dbReference type="GO" id="GO:0005829">
    <property type="term" value="C:cytosol"/>
    <property type="evidence" value="ECO:0007669"/>
    <property type="project" value="TreeGrafter"/>
</dbReference>
<dbReference type="SUPFAM" id="SSF51419">
    <property type="entry name" value="PLP-binding barrel"/>
    <property type="match status" value="1"/>
</dbReference>
<feature type="active site" description="Proton acceptor; specific for D-alanine" evidence="4">
    <location>
        <position position="34"/>
    </location>
</feature>
<dbReference type="PRINTS" id="PR00992">
    <property type="entry name" value="ALARACEMASE"/>
</dbReference>
<dbReference type="PROSITE" id="PS00395">
    <property type="entry name" value="ALANINE_RACEMASE"/>
    <property type="match status" value="1"/>
</dbReference>
<dbReference type="InterPro" id="IPR000821">
    <property type="entry name" value="Ala_racemase"/>
</dbReference>
<dbReference type="InterPro" id="IPR020622">
    <property type="entry name" value="Ala_racemase_pyridoxalP-BS"/>
</dbReference>
<comment type="cofactor">
    <cofactor evidence="1 4 5">
        <name>pyridoxal 5'-phosphate</name>
        <dbReference type="ChEBI" id="CHEBI:597326"/>
    </cofactor>
</comment>
<reference evidence="8" key="1">
    <citation type="journal article" date="2007" name="Environ. Microbiol.">
        <title>Proteorhodopsin photosystem gene clusters exhibit co-evolutionary trends and shared ancestry among diverse marine microbial phyla.</title>
        <authorList>
            <person name="McCarren J."/>
            <person name="Delong E.F."/>
        </authorList>
    </citation>
    <scope>NUCLEOTIDE SEQUENCE</scope>
</reference>
<dbReference type="FunFam" id="3.20.20.10:FF:000002">
    <property type="entry name" value="Alanine racemase"/>
    <property type="match status" value="1"/>
</dbReference>
<comment type="similarity">
    <text evidence="4">Belongs to the alanine racemase family.</text>
</comment>